<dbReference type="AlphaFoldDB" id="A0A7H8N630"/>
<feature type="compositionally biased region" description="Basic and acidic residues" evidence="1">
    <location>
        <begin position="140"/>
        <end position="160"/>
    </location>
</feature>
<feature type="region of interest" description="Disordered" evidence="1">
    <location>
        <begin position="172"/>
        <end position="198"/>
    </location>
</feature>
<sequence>MSSADFSINNLSAFVSADGTGWASVLASPEWWRALADAPNLREILEQAAAVGEAEQNLSRCLAIGATTKRPCQFPRDECPHHGEDSDKHRCGVIGANKRPCRWNTTVGGPCPNHGAVTVMYRPDGTATERTSTASQRRQMSGERTAREPRGKRAPDKKPIDVVCSHCGAAPGAKCRYPNGSETGFHLRRRKAAKQQTS</sequence>
<feature type="compositionally biased region" description="Basic residues" evidence="1">
    <location>
        <begin position="186"/>
        <end position="198"/>
    </location>
</feature>
<dbReference type="RefSeq" id="WP_176161558.1">
    <property type="nucleotide sequence ID" value="NZ_CP054929.1"/>
</dbReference>
<name>A0A7H8N630_9ACTN</name>
<evidence type="ECO:0000313" key="3">
    <source>
        <dbReference type="Proteomes" id="UP000509303"/>
    </source>
</evidence>
<keyword evidence="3" id="KW-1185">Reference proteome</keyword>
<feature type="region of interest" description="Disordered" evidence="1">
    <location>
        <begin position="123"/>
        <end position="160"/>
    </location>
</feature>
<proteinExistence type="predicted"/>
<reference evidence="2 3" key="1">
    <citation type="submission" date="2020-06" db="EMBL/GenBank/DDBJ databases">
        <title>Genome mining for natural products.</title>
        <authorList>
            <person name="Zhang B."/>
            <person name="Shi J."/>
            <person name="Ge H."/>
        </authorList>
    </citation>
    <scope>NUCLEOTIDE SEQUENCE [LARGE SCALE GENOMIC DNA]</scope>
    <source>
        <strain evidence="2 3">NA00687</strain>
    </source>
</reference>
<evidence type="ECO:0000256" key="1">
    <source>
        <dbReference type="SAM" id="MobiDB-lite"/>
    </source>
</evidence>
<evidence type="ECO:0000313" key="2">
    <source>
        <dbReference type="EMBL" id="QKW49823.1"/>
    </source>
</evidence>
<dbReference type="Proteomes" id="UP000509303">
    <property type="component" value="Chromosome"/>
</dbReference>
<accession>A0A7H8N630</accession>
<dbReference type="EMBL" id="CP054929">
    <property type="protein sequence ID" value="QKW49823.1"/>
    <property type="molecule type" value="Genomic_DNA"/>
</dbReference>
<organism evidence="2 3">
    <name type="scientific">Streptomyces buecherae</name>
    <dbReference type="NCBI Taxonomy" id="2763006"/>
    <lineage>
        <taxon>Bacteria</taxon>
        <taxon>Bacillati</taxon>
        <taxon>Actinomycetota</taxon>
        <taxon>Actinomycetes</taxon>
        <taxon>Kitasatosporales</taxon>
        <taxon>Streptomycetaceae</taxon>
        <taxon>Streptomyces</taxon>
    </lineage>
</organism>
<feature type="compositionally biased region" description="Polar residues" evidence="1">
    <location>
        <begin position="128"/>
        <end position="139"/>
    </location>
</feature>
<gene>
    <name evidence="2" type="ORF">HUT08_09980</name>
</gene>
<protein>
    <submittedName>
        <fullName evidence="2">Uncharacterized protein</fullName>
    </submittedName>
</protein>